<dbReference type="GeneTree" id="ENSGT01150000288061"/>
<accession>A0A7N9ICS0</accession>
<protein>
    <submittedName>
        <fullName evidence="1">Uncharacterized protein</fullName>
    </submittedName>
</protein>
<keyword evidence="2" id="KW-1185">Reference proteome</keyword>
<reference evidence="1 2" key="1">
    <citation type="submission" date="2013-03" db="EMBL/GenBank/DDBJ databases">
        <authorList>
            <person name="Warren W."/>
            <person name="Wilson R.K."/>
        </authorList>
    </citation>
    <scope>NUCLEOTIDE SEQUENCE</scope>
</reference>
<proteinExistence type="predicted"/>
<name>A0A7N9ICS0_MACFA</name>
<organism evidence="1 2">
    <name type="scientific">Macaca fascicularis</name>
    <name type="common">Crab-eating macaque</name>
    <name type="synonym">Cynomolgus monkey</name>
    <dbReference type="NCBI Taxonomy" id="9541"/>
    <lineage>
        <taxon>Eukaryota</taxon>
        <taxon>Metazoa</taxon>
        <taxon>Chordata</taxon>
        <taxon>Craniata</taxon>
        <taxon>Vertebrata</taxon>
        <taxon>Euteleostomi</taxon>
        <taxon>Mammalia</taxon>
        <taxon>Eutheria</taxon>
        <taxon>Euarchontoglires</taxon>
        <taxon>Primates</taxon>
        <taxon>Haplorrhini</taxon>
        <taxon>Catarrhini</taxon>
        <taxon>Cercopithecidae</taxon>
        <taxon>Cercopithecinae</taxon>
        <taxon>Macaca</taxon>
    </lineage>
</organism>
<sequence length="55" mass="6202">AKQAVSCFVAMVSFSFYEMKFCSCCPGWSTVPSILPSSHLGLPKCWDYRLEPPRL</sequence>
<evidence type="ECO:0000313" key="2">
    <source>
        <dbReference type="Proteomes" id="UP000233100"/>
    </source>
</evidence>
<dbReference type="AlphaFoldDB" id="A0A7N9ICS0"/>
<evidence type="ECO:0000313" key="1">
    <source>
        <dbReference type="Ensembl" id="ENSMFAP00000053317.1"/>
    </source>
</evidence>
<dbReference type="Ensembl" id="ENSMFAT00000076759.1">
    <property type="protein sequence ID" value="ENSMFAP00000053317.1"/>
    <property type="gene ID" value="ENSMFAG00000062052.1"/>
</dbReference>
<reference evidence="1" key="3">
    <citation type="submission" date="2025-09" db="UniProtKB">
        <authorList>
            <consortium name="Ensembl"/>
        </authorList>
    </citation>
    <scope>IDENTIFICATION</scope>
</reference>
<reference evidence="1" key="2">
    <citation type="submission" date="2025-08" db="UniProtKB">
        <authorList>
            <consortium name="Ensembl"/>
        </authorList>
    </citation>
    <scope>IDENTIFICATION</scope>
</reference>
<dbReference type="Proteomes" id="UP000233100">
    <property type="component" value="Chromosome 17"/>
</dbReference>